<organism evidence="1 2">
    <name type="scientific">Pelagomonas calceolata</name>
    <dbReference type="NCBI Taxonomy" id="35677"/>
    <lineage>
        <taxon>Eukaryota</taxon>
        <taxon>Sar</taxon>
        <taxon>Stramenopiles</taxon>
        <taxon>Ochrophyta</taxon>
        <taxon>Pelagophyceae</taxon>
        <taxon>Pelagomonadales</taxon>
        <taxon>Pelagomonadaceae</taxon>
        <taxon>Pelagomonas</taxon>
    </lineage>
</organism>
<keyword evidence="2" id="KW-1185">Reference proteome</keyword>
<name>A0A8J2SAP3_9STRA</name>
<protein>
    <submittedName>
        <fullName evidence="1">Uncharacterized protein</fullName>
    </submittedName>
</protein>
<feature type="non-terminal residue" evidence="1">
    <location>
        <position position="1"/>
    </location>
</feature>
<evidence type="ECO:0000313" key="2">
    <source>
        <dbReference type="Proteomes" id="UP000789595"/>
    </source>
</evidence>
<comment type="caution">
    <text evidence="1">The sequence shown here is derived from an EMBL/GenBank/DDBJ whole genome shotgun (WGS) entry which is preliminary data.</text>
</comment>
<reference evidence="1" key="1">
    <citation type="submission" date="2021-11" db="EMBL/GenBank/DDBJ databases">
        <authorList>
            <consortium name="Genoscope - CEA"/>
            <person name="William W."/>
        </authorList>
    </citation>
    <scope>NUCLEOTIDE SEQUENCE</scope>
</reference>
<proteinExistence type="predicted"/>
<evidence type="ECO:0000313" key="1">
    <source>
        <dbReference type="EMBL" id="CAH0366612.1"/>
    </source>
</evidence>
<dbReference type="Proteomes" id="UP000789595">
    <property type="component" value="Unassembled WGS sequence"/>
</dbReference>
<sequence>MSQAAQTLIELDFCGVDAFTSAAGVLRLVRGCPKVIYLYWYASSDRILTPLTDGNGQDVDELTELLDNRAPRKGTYLPTYEIEVFDEYGPWKADSYHYSNTREKRYDAYFSLPKS</sequence>
<dbReference type="EMBL" id="CAKKNE010000001">
    <property type="protein sequence ID" value="CAH0366612.1"/>
    <property type="molecule type" value="Genomic_DNA"/>
</dbReference>
<accession>A0A8J2SAP3</accession>
<dbReference type="AlphaFoldDB" id="A0A8J2SAP3"/>
<gene>
    <name evidence="1" type="ORF">PECAL_1P31150</name>
</gene>